<gene>
    <name evidence="1" type="ORF">J42TS3_42580</name>
</gene>
<accession>A0ABQ4MGY6</accession>
<protein>
    <submittedName>
        <fullName evidence="1">Uncharacterized protein</fullName>
    </submittedName>
</protein>
<organism evidence="1 2">
    <name type="scientific">Paenibacillus vini</name>
    <dbReference type="NCBI Taxonomy" id="1476024"/>
    <lineage>
        <taxon>Bacteria</taxon>
        <taxon>Bacillati</taxon>
        <taxon>Bacillota</taxon>
        <taxon>Bacilli</taxon>
        <taxon>Bacillales</taxon>
        <taxon>Paenibacillaceae</taxon>
        <taxon>Paenibacillus</taxon>
    </lineage>
</organism>
<dbReference type="RefSeq" id="WP_211025335.1">
    <property type="nucleotide sequence ID" value="NZ_BOSL01000016.1"/>
</dbReference>
<evidence type="ECO:0000313" key="1">
    <source>
        <dbReference type="EMBL" id="GIP55223.1"/>
    </source>
</evidence>
<comment type="caution">
    <text evidence="1">The sequence shown here is derived from an EMBL/GenBank/DDBJ whole genome shotgun (WGS) entry which is preliminary data.</text>
</comment>
<reference evidence="1 2" key="1">
    <citation type="submission" date="2021-03" db="EMBL/GenBank/DDBJ databases">
        <title>Antimicrobial resistance genes in bacteria isolated from Japanese honey, and their potential for conferring macrolide and lincosamide resistance in the American foulbrood pathogen Paenibacillus larvae.</title>
        <authorList>
            <person name="Okamoto M."/>
            <person name="Kumagai M."/>
            <person name="Kanamori H."/>
            <person name="Takamatsu D."/>
        </authorList>
    </citation>
    <scope>NUCLEOTIDE SEQUENCE [LARGE SCALE GENOMIC DNA]</scope>
    <source>
        <strain evidence="1 2">J42TS3</strain>
    </source>
</reference>
<dbReference type="Proteomes" id="UP000679992">
    <property type="component" value="Unassembled WGS sequence"/>
</dbReference>
<sequence length="66" mass="7330">MSKSKRGKALWILPSRGRGTCPVCRSTRIKLLYTKMSSSGQALKVCKKCFNASQERIDAANQIVVK</sequence>
<proteinExistence type="predicted"/>
<dbReference type="EMBL" id="BOSL01000016">
    <property type="protein sequence ID" value="GIP55223.1"/>
    <property type="molecule type" value="Genomic_DNA"/>
</dbReference>
<evidence type="ECO:0000313" key="2">
    <source>
        <dbReference type="Proteomes" id="UP000679992"/>
    </source>
</evidence>
<name>A0ABQ4MGY6_9BACL</name>
<keyword evidence="2" id="KW-1185">Reference proteome</keyword>